<dbReference type="InterPro" id="IPR011010">
    <property type="entry name" value="DNA_brk_join_enz"/>
</dbReference>
<dbReference type="GO" id="GO:0006310">
    <property type="term" value="P:DNA recombination"/>
    <property type="evidence" value="ECO:0007669"/>
    <property type="project" value="UniProtKB-KW"/>
</dbReference>
<evidence type="ECO:0000256" key="1">
    <source>
        <dbReference type="ARBA" id="ARBA00023172"/>
    </source>
</evidence>
<name>A0A1G9GI42_9ACTN</name>
<protein>
    <submittedName>
        <fullName evidence="4">Phage integrase family protein</fullName>
    </submittedName>
</protein>
<dbReference type="EMBL" id="FNFF01000016">
    <property type="protein sequence ID" value="SDL00340.1"/>
    <property type="molecule type" value="Genomic_DNA"/>
</dbReference>
<keyword evidence="5" id="KW-1185">Reference proteome</keyword>
<dbReference type="AlphaFoldDB" id="A0A1G9GI42"/>
<evidence type="ECO:0000313" key="4">
    <source>
        <dbReference type="EMBL" id="SDL00340.1"/>
    </source>
</evidence>
<dbReference type="PROSITE" id="PS51898">
    <property type="entry name" value="TYR_RECOMBINASE"/>
    <property type="match status" value="1"/>
</dbReference>
<feature type="coiled-coil region" evidence="2">
    <location>
        <begin position="744"/>
        <end position="790"/>
    </location>
</feature>
<dbReference type="STRING" id="417292.SAMN05421806_11612"/>
<keyword evidence="1" id="KW-0233">DNA recombination</keyword>
<evidence type="ECO:0000259" key="3">
    <source>
        <dbReference type="PROSITE" id="PS51898"/>
    </source>
</evidence>
<evidence type="ECO:0000313" key="5">
    <source>
        <dbReference type="Proteomes" id="UP000199155"/>
    </source>
</evidence>
<proteinExistence type="predicted"/>
<sequence>MTQVTPTVALATPAATPRRAEIAALMETFPPRSRPTTWSATETNRVTTLKFVTQVSLRFGDRPNSHTSRMVGARALLQWLETIPGDNWQQRWETSPSAASARGWKVPVQAWLPSVGKKTPESCLSCGLLLLTCADVIRPSLQWVASNASGRLRPGLEAVRDPDGFKALRESRPPRERETRLALKALTAVARIMAVNGGGVEDIVFGDVLALLQAAPPHNRAGIRLAHSWLRDMGRFPTSAPETLGHIQMRRGQLSPAELVDRYKLRSKPVRDLLVDYLTERQPTMDFVSLVALSTFLAKLFWADLEHHHPGIDSLRLPRDVIDGWKARIAVKHVTQRQPDGTTTSVTKPRVSADQAKVLVRAFYLDIAQWAVDEPERWGPWAVPSPISEADCATTKMGQAQKVRMDQRTRERLPLLPALVRTADQQLKDAKARLEAMDRTPLGGTFTTLGETFTLPSDTSRSDGRPALAIDGAGRRRFLLAEEKQAFWGWATVEILRHTGIRIEELLELGHHSIVSYTLPTSGVVVPLLQIAPSKTDQERLLLVSPELADVLSTVVKRVRRRDGTVPLVAGYDASERVWNPPMPLLYQWRPSGTNRPISRNAIRTALNKMLSTSGLTNKSGQPLNFQPHDFRRIFITDSILNGLPPHIAQVIAGHDTINTTMGYAAIYPADAIEAHRAFIARRRSLRPREEYRTITLEEWDEFLGHFERRKVALGQCGRAFGTDCQHEHACVRCPVLIVSPEERSRLEEIRDNLTARIAEAEREGWLGEIEGLEVSRAGAEDKLAQLDAAEERRRTVVDLGLPTFQQIAARNPDVEGPTE</sequence>
<reference evidence="4 5" key="1">
    <citation type="submission" date="2016-10" db="EMBL/GenBank/DDBJ databases">
        <authorList>
            <person name="de Groot N.N."/>
        </authorList>
    </citation>
    <scope>NUCLEOTIDE SEQUENCE [LARGE SCALE GENOMIC DNA]</scope>
    <source>
        <strain evidence="4 5">CGMCC 4.5727</strain>
    </source>
</reference>
<evidence type="ECO:0000256" key="2">
    <source>
        <dbReference type="SAM" id="Coils"/>
    </source>
</evidence>
<dbReference type="CDD" id="cd00397">
    <property type="entry name" value="DNA_BRE_C"/>
    <property type="match status" value="1"/>
</dbReference>
<accession>A0A1G9GI42</accession>
<dbReference type="InterPro" id="IPR013762">
    <property type="entry name" value="Integrase-like_cat_sf"/>
</dbReference>
<dbReference type="Proteomes" id="UP000199155">
    <property type="component" value="Unassembled WGS sequence"/>
</dbReference>
<dbReference type="Pfam" id="PF00589">
    <property type="entry name" value="Phage_integrase"/>
    <property type="match status" value="1"/>
</dbReference>
<keyword evidence="2" id="KW-0175">Coiled coil</keyword>
<dbReference type="OrthoDB" id="3522542at2"/>
<gene>
    <name evidence="4" type="ORF">SAMN05421806_11612</name>
</gene>
<feature type="domain" description="Tyr recombinase" evidence="3">
    <location>
        <begin position="465"/>
        <end position="677"/>
    </location>
</feature>
<organism evidence="4 5">
    <name type="scientific">Streptomyces indicus</name>
    <dbReference type="NCBI Taxonomy" id="417292"/>
    <lineage>
        <taxon>Bacteria</taxon>
        <taxon>Bacillati</taxon>
        <taxon>Actinomycetota</taxon>
        <taxon>Actinomycetes</taxon>
        <taxon>Kitasatosporales</taxon>
        <taxon>Streptomycetaceae</taxon>
        <taxon>Streptomyces</taxon>
    </lineage>
</organism>
<dbReference type="GO" id="GO:0015074">
    <property type="term" value="P:DNA integration"/>
    <property type="evidence" value="ECO:0007669"/>
    <property type="project" value="InterPro"/>
</dbReference>
<dbReference type="GO" id="GO:0003677">
    <property type="term" value="F:DNA binding"/>
    <property type="evidence" value="ECO:0007669"/>
    <property type="project" value="InterPro"/>
</dbReference>
<dbReference type="Gene3D" id="1.10.443.10">
    <property type="entry name" value="Intergrase catalytic core"/>
    <property type="match status" value="1"/>
</dbReference>
<dbReference type="InterPro" id="IPR002104">
    <property type="entry name" value="Integrase_catalytic"/>
</dbReference>
<dbReference type="SUPFAM" id="SSF56349">
    <property type="entry name" value="DNA breaking-rejoining enzymes"/>
    <property type="match status" value="1"/>
</dbReference>